<reference evidence="3" key="1">
    <citation type="submission" date="2021-08" db="EMBL/GenBank/DDBJ databases">
        <title>WGS assembly of Ceratopteris richardii.</title>
        <authorList>
            <person name="Marchant D.B."/>
            <person name="Chen G."/>
            <person name="Jenkins J."/>
            <person name="Shu S."/>
            <person name="Leebens-Mack J."/>
            <person name="Grimwood J."/>
            <person name="Schmutz J."/>
            <person name="Soltis P."/>
            <person name="Soltis D."/>
            <person name="Chen Z.-H."/>
        </authorList>
    </citation>
    <scope>NUCLEOTIDE SEQUENCE</scope>
    <source>
        <strain evidence="3">Whitten #5841</strain>
        <tissue evidence="3">Leaf</tissue>
    </source>
</reference>
<evidence type="ECO:0000256" key="1">
    <source>
        <dbReference type="SAM" id="Coils"/>
    </source>
</evidence>
<proteinExistence type="predicted"/>
<evidence type="ECO:0000256" key="2">
    <source>
        <dbReference type="SAM" id="Phobius"/>
    </source>
</evidence>
<keyword evidence="1" id="KW-0175">Coiled coil</keyword>
<comment type="caution">
    <text evidence="3">The sequence shown here is derived from an EMBL/GenBank/DDBJ whole genome shotgun (WGS) entry which is preliminary data.</text>
</comment>
<evidence type="ECO:0000313" key="3">
    <source>
        <dbReference type="EMBL" id="KAH7446567.1"/>
    </source>
</evidence>
<accession>A0A8T2VDK0</accession>
<protein>
    <submittedName>
        <fullName evidence="3">Uncharacterized protein</fullName>
    </submittedName>
</protein>
<dbReference type="AlphaFoldDB" id="A0A8T2VDK0"/>
<gene>
    <name evidence="3" type="ORF">KP509_01G062500</name>
</gene>
<feature type="transmembrane region" description="Helical" evidence="2">
    <location>
        <begin position="497"/>
        <end position="518"/>
    </location>
</feature>
<sequence length="526" mass="59016">MPSRRKYQNKHHHRNELQHHAVNLTGLPGNLRCNGDTTGAQVSDAQADVSRASVYVGNRNAELLANVNGASDIHRSRHLSNNVKIANLKQLNDTLVKEIWSSRTAVNELEEKVKMLEEKVQESVERANALAVEKNCAEEEKHKFELDKQSSQEEIANLRRYNADLVEEKETLLSQQQCLQVAIAESKARHLDVVERLEETSSALISAEETASTRNTEAARLRDEELRLLAVIESLRGANIVAQNTLNELHERKKVLEQKLTQLKASLANAEIQIDKSSKVIDSLRTELSINLGEQEALELQLKEAWRQIEVLEAQKEVRIARENELLSQLKSLEGELARAQMEHEIANVAMNQEKGHKGLLISELETVNSKSFELQSSLDSLRNSMSKLENDFIKDEECIHSLGLEISALSIEKARLEKDKVALNEEVKALSAGSEKASSEAKAEIEKMRSIMISLENALAEARVHASLHNRNVTQLEIDVRDLSLLVQKKEKLTRLSLPFAIASSSSLIALVVTAFFRRTRQSGK</sequence>
<dbReference type="Proteomes" id="UP000825935">
    <property type="component" value="Chromosome 1"/>
</dbReference>
<keyword evidence="2" id="KW-0472">Membrane</keyword>
<dbReference type="OMA" id="DRQEICR"/>
<dbReference type="EMBL" id="CM035406">
    <property type="protein sequence ID" value="KAH7446567.1"/>
    <property type="molecule type" value="Genomic_DNA"/>
</dbReference>
<name>A0A8T2VDK0_CERRI</name>
<feature type="coiled-coil region" evidence="1">
    <location>
        <begin position="239"/>
        <end position="459"/>
    </location>
</feature>
<keyword evidence="2" id="KW-1133">Transmembrane helix</keyword>
<evidence type="ECO:0000313" key="4">
    <source>
        <dbReference type="Proteomes" id="UP000825935"/>
    </source>
</evidence>
<feature type="coiled-coil region" evidence="1">
    <location>
        <begin position="99"/>
        <end position="175"/>
    </location>
</feature>
<keyword evidence="4" id="KW-1185">Reference proteome</keyword>
<organism evidence="3 4">
    <name type="scientific">Ceratopteris richardii</name>
    <name type="common">Triangle waterfern</name>
    <dbReference type="NCBI Taxonomy" id="49495"/>
    <lineage>
        <taxon>Eukaryota</taxon>
        <taxon>Viridiplantae</taxon>
        <taxon>Streptophyta</taxon>
        <taxon>Embryophyta</taxon>
        <taxon>Tracheophyta</taxon>
        <taxon>Polypodiopsida</taxon>
        <taxon>Polypodiidae</taxon>
        <taxon>Polypodiales</taxon>
        <taxon>Pteridineae</taxon>
        <taxon>Pteridaceae</taxon>
        <taxon>Parkerioideae</taxon>
        <taxon>Ceratopteris</taxon>
    </lineage>
</organism>
<keyword evidence="2" id="KW-0812">Transmembrane</keyword>